<dbReference type="Proteomes" id="UP000243975">
    <property type="component" value="Unassembled WGS sequence"/>
</dbReference>
<evidence type="ECO:0000313" key="2">
    <source>
        <dbReference type="Proteomes" id="UP000243975"/>
    </source>
</evidence>
<sequence>MSLKVKGGIDYVLELEEKDLCQLISFQHLSFDPDGKLDYMGFNEKNVKLSGFDLKGVFVG</sequence>
<reference evidence="1 2" key="1">
    <citation type="journal article" date="2016" name="Sci. Rep.">
        <title>The genome sequence of the outbreeding globe artichoke constructed de novo incorporating a phase-aware low-pass sequencing strategy of F1 progeny.</title>
        <authorList>
            <person name="Scaglione D."/>
            <person name="Reyes-Chin-Wo S."/>
            <person name="Acquadro A."/>
            <person name="Froenicke L."/>
            <person name="Portis E."/>
            <person name="Beitel C."/>
            <person name="Tirone M."/>
            <person name="Mauro R."/>
            <person name="Lo Monaco A."/>
            <person name="Mauromicale G."/>
            <person name="Faccioli P."/>
            <person name="Cattivelli L."/>
            <person name="Rieseberg L."/>
            <person name="Michelmore R."/>
            <person name="Lanteri S."/>
        </authorList>
    </citation>
    <scope>NUCLEOTIDE SEQUENCE [LARGE SCALE GENOMIC DNA]</scope>
    <source>
        <strain evidence="1">2C</strain>
    </source>
</reference>
<dbReference type="AlphaFoldDB" id="A0A103X3P4"/>
<proteinExistence type="predicted"/>
<dbReference type="Gramene" id="KVH83535">
    <property type="protein sequence ID" value="KVH83535"/>
    <property type="gene ID" value="Ccrd_025470"/>
</dbReference>
<keyword evidence="2" id="KW-1185">Reference proteome</keyword>
<comment type="caution">
    <text evidence="1">The sequence shown here is derived from an EMBL/GenBank/DDBJ whole genome shotgun (WGS) entry which is preliminary data.</text>
</comment>
<organism evidence="1 2">
    <name type="scientific">Cynara cardunculus var. scolymus</name>
    <name type="common">Globe artichoke</name>
    <name type="synonym">Cynara scolymus</name>
    <dbReference type="NCBI Taxonomy" id="59895"/>
    <lineage>
        <taxon>Eukaryota</taxon>
        <taxon>Viridiplantae</taxon>
        <taxon>Streptophyta</taxon>
        <taxon>Embryophyta</taxon>
        <taxon>Tracheophyta</taxon>
        <taxon>Spermatophyta</taxon>
        <taxon>Magnoliopsida</taxon>
        <taxon>eudicotyledons</taxon>
        <taxon>Gunneridae</taxon>
        <taxon>Pentapetalae</taxon>
        <taxon>asterids</taxon>
        <taxon>campanulids</taxon>
        <taxon>Asterales</taxon>
        <taxon>Asteraceae</taxon>
        <taxon>Carduoideae</taxon>
        <taxon>Cardueae</taxon>
        <taxon>Carduinae</taxon>
        <taxon>Cynara</taxon>
    </lineage>
</organism>
<dbReference type="EMBL" id="LEKV01006408">
    <property type="protein sequence ID" value="KVH83535.1"/>
    <property type="molecule type" value="Genomic_DNA"/>
</dbReference>
<gene>
    <name evidence="1" type="ORF">Ccrd_025470</name>
</gene>
<name>A0A103X3P4_CYNCS</name>
<protein>
    <submittedName>
        <fullName evidence="1">Uncharacterized protein</fullName>
    </submittedName>
</protein>
<evidence type="ECO:0000313" key="1">
    <source>
        <dbReference type="EMBL" id="KVH83535.1"/>
    </source>
</evidence>
<accession>A0A103X3P4</accession>